<reference evidence="11 12" key="1">
    <citation type="submission" date="2019-09" db="EMBL/GenBank/DDBJ databases">
        <title>Bird 10,000 Genomes (B10K) Project - Family phase.</title>
        <authorList>
            <person name="Zhang G."/>
        </authorList>
    </citation>
    <scope>NUCLEOTIDE SEQUENCE [LARGE SCALE GENOMIC DNA]</scope>
    <source>
        <strain evidence="11">B10K-DU-002-13</strain>
        <tissue evidence="11">Muscle</tissue>
    </source>
</reference>
<evidence type="ECO:0000256" key="9">
    <source>
        <dbReference type="PROSITE-ProRule" id="PRU00043"/>
    </source>
</evidence>
<evidence type="ECO:0000259" key="10">
    <source>
        <dbReference type="PROSITE" id="PS50268"/>
    </source>
</evidence>
<keyword evidence="2" id="KW-0812">Transmembrane</keyword>
<gene>
    <name evidence="11" type="primary">Pcdha1_1</name>
    <name evidence="11" type="ORF">HIMHIM_R15782</name>
</gene>
<dbReference type="OrthoDB" id="9990384at2759"/>
<dbReference type="GO" id="GO:0005886">
    <property type="term" value="C:plasma membrane"/>
    <property type="evidence" value="ECO:0007669"/>
    <property type="project" value="TreeGrafter"/>
</dbReference>
<keyword evidence="6" id="KW-1133">Transmembrane helix</keyword>
<dbReference type="PROSITE" id="PS50268">
    <property type="entry name" value="CADHERIN_2"/>
    <property type="match status" value="1"/>
</dbReference>
<dbReference type="Gene3D" id="2.60.40.60">
    <property type="entry name" value="Cadherins"/>
    <property type="match status" value="1"/>
</dbReference>
<organism evidence="11 12">
    <name type="scientific">Himantopus himantopus</name>
    <name type="common">Black-winged stilt</name>
    <name type="synonym">Charadrius himantopus</name>
    <dbReference type="NCBI Taxonomy" id="225398"/>
    <lineage>
        <taxon>Eukaryota</taxon>
        <taxon>Metazoa</taxon>
        <taxon>Chordata</taxon>
        <taxon>Craniata</taxon>
        <taxon>Vertebrata</taxon>
        <taxon>Euteleostomi</taxon>
        <taxon>Archelosauria</taxon>
        <taxon>Archosauria</taxon>
        <taxon>Dinosauria</taxon>
        <taxon>Saurischia</taxon>
        <taxon>Theropoda</taxon>
        <taxon>Coelurosauria</taxon>
        <taxon>Aves</taxon>
        <taxon>Neognathae</taxon>
        <taxon>Neoaves</taxon>
        <taxon>Charadriiformes</taxon>
        <taxon>Recurvirostridae</taxon>
        <taxon>Himantopus</taxon>
    </lineage>
</organism>
<feature type="non-terminal residue" evidence="11">
    <location>
        <position position="72"/>
    </location>
</feature>
<accession>A0A7L1LP53</accession>
<evidence type="ECO:0000256" key="1">
    <source>
        <dbReference type="ARBA" id="ARBA00004167"/>
    </source>
</evidence>
<evidence type="ECO:0000256" key="5">
    <source>
        <dbReference type="ARBA" id="ARBA00022889"/>
    </source>
</evidence>
<dbReference type="Pfam" id="PF00028">
    <property type="entry name" value="Cadherin"/>
    <property type="match status" value="1"/>
</dbReference>
<dbReference type="FunFam" id="2.60.40.60:FF:000002">
    <property type="entry name" value="Protocadherin alpha 2"/>
    <property type="match status" value="1"/>
</dbReference>
<keyword evidence="5" id="KW-0130">Cell adhesion</keyword>
<dbReference type="AlphaFoldDB" id="A0A7L1LP53"/>
<sequence>LTATDKDEGINREIYYSFSDTMSAKVQDLFLVDRNSGEIRTVGEMDFEDVQSYDLEIEARDKGLPPLSGHCS</sequence>
<dbReference type="GO" id="GO:0005509">
    <property type="term" value="F:calcium ion binding"/>
    <property type="evidence" value="ECO:0007669"/>
    <property type="project" value="UniProtKB-UniRule"/>
</dbReference>
<dbReference type="SMART" id="SM00112">
    <property type="entry name" value="CA"/>
    <property type="match status" value="1"/>
</dbReference>
<comment type="subcellular location">
    <subcellularLocation>
        <location evidence="1">Membrane</location>
        <topology evidence="1">Single-pass membrane protein</topology>
    </subcellularLocation>
</comment>
<name>A0A7L1LP53_HIMHI</name>
<evidence type="ECO:0000256" key="6">
    <source>
        <dbReference type="ARBA" id="ARBA00022989"/>
    </source>
</evidence>
<keyword evidence="4 9" id="KW-0106">Calcium</keyword>
<dbReference type="PANTHER" id="PTHR24028">
    <property type="entry name" value="CADHERIN-87A"/>
    <property type="match status" value="1"/>
</dbReference>
<evidence type="ECO:0000256" key="8">
    <source>
        <dbReference type="ARBA" id="ARBA00023180"/>
    </source>
</evidence>
<dbReference type="EMBL" id="VXBK01012390">
    <property type="protein sequence ID" value="NXN76890.1"/>
    <property type="molecule type" value="Genomic_DNA"/>
</dbReference>
<protein>
    <submittedName>
        <fullName evidence="11">PCDA1 protein</fullName>
    </submittedName>
</protein>
<feature type="non-terminal residue" evidence="11">
    <location>
        <position position="1"/>
    </location>
</feature>
<dbReference type="Proteomes" id="UP000571567">
    <property type="component" value="Unassembled WGS sequence"/>
</dbReference>
<evidence type="ECO:0000256" key="4">
    <source>
        <dbReference type="ARBA" id="ARBA00022837"/>
    </source>
</evidence>
<keyword evidence="12" id="KW-1185">Reference proteome</keyword>
<dbReference type="InterPro" id="IPR002126">
    <property type="entry name" value="Cadherin-like_dom"/>
</dbReference>
<keyword evidence="7" id="KW-0472">Membrane</keyword>
<evidence type="ECO:0000256" key="2">
    <source>
        <dbReference type="ARBA" id="ARBA00022692"/>
    </source>
</evidence>
<keyword evidence="8" id="KW-0325">Glycoprotein</keyword>
<evidence type="ECO:0000313" key="12">
    <source>
        <dbReference type="Proteomes" id="UP000571567"/>
    </source>
</evidence>
<dbReference type="GO" id="GO:0007156">
    <property type="term" value="P:homophilic cell adhesion via plasma membrane adhesion molecules"/>
    <property type="evidence" value="ECO:0007669"/>
    <property type="project" value="InterPro"/>
</dbReference>
<proteinExistence type="predicted"/>
<dbReference type="SUPFAM" id="SSF49313">
    <property type="entry name" value="Cadherin-like"/>
    <property type="match status" value="1"/>
</dbReference>
<evidence type="ECO:0000256" key="3">
    <source>
        <dbReference type="ARBA" id="ARBA00022737"/>
    </source>
</evidence>
<dbReference type="PANTHER" id="PTHR24028:SF133">
    <property type="entry name" value="PROTOCADHERIN ALPHA-4"/>
    <property type="match status" value="1"/>
</dbReference>
<dbReference type="InterPro" id="IPR050174">
    <property type="entry name" value="Protocadherin/Cadherin-CA"/>
</dbReference>
<feature type="domain" description="Cadherin" evidence="10">
    <location>
        <begin position="1"/>
        <end position="69"/>
    </location>
</feature>
<dbReference type="InterPro" id="IPR015919">
    <property type="entry name" value="Cadherin-like_sf"/>
</dbReference>
<dbReference type="CDD" id="cd11304">
    <property type="entry name" value="Cadherin_repeat"/>
    <property type="match status" value="1"/>
</dbReference>
<evidence type="ECO:0000256" key="7">
    <source>
        <dbReference type="ARBA" id="ARBA00023136"/>
    </source>
</evidence>
<comment type="caution">
    <text evidence="11">The sequence shown here is derived from an EMBL/GenBank/DDBJ whole genome shotgun (WGS) entry which is preliminary data.</text>
</comment>
<keyword evidence="3" id="KW-0677">Repeat</keyword>
<evidence type="ECO:0000313" key="11">
    <source>
        <dbReference type="EMBL" id="NXN76890.1"/>
    </source>
</evidence>